<dbReference type="PANTHER" id="PTHR22935:SF95">
    <property type="entry name" value="BETA-LACTAMASE-LIKE 1-RELATED"/>
    <property type="match status" value="1"/>
</dbReference>
<dbReference type="InterPro" id="IPR012338">
    <property type="entry name" value="Beta-lactam/transpept-like"/>
</dbReference>
<proteinExistence type="inferred from homology"/>
<organism evidence="10 11">
    <name type="scientific">Chiayiivirga flava</name>
    <dbReference type="NCBI Taxonomy" id="659595"/>
    <lineage>
        <taxon>Bacteria</taxon>
        <taxon>Pseudomonadati</taxon>
        <taxon>Pseudomonadota</taxon>
        <taxon>Gammaproteobacteria</taxon>
        <taxon>Lysobacterales</taxon>
        <taxon>Lysobacteraceae</taxon>
        <taxon>Chiayiivirga</taxon>
    </lineage>
</organism>
<dbReference type="PROSITE" id="PS00336">
    <property type="entry name" value="BETA_LACTAMASE_C"/>
    <property type="match status" value="1"/>
</dbReference>
<protein>
    <recommendedName>
        <fullName evidence="2 6">Beta-lactamase</fullName>
        <ecNumber evidence="2 6">3.5.2.6</ecNumber>
    </recommendedName>
</protein>
<feature type="domain" description="Beta-lactamase-related" evidence="8">
    <location>
        <begin position="37"/>
        <end position="339"/>
    </location>
</feature>
<evidence type="ECO:0000256" key="1">
    <source>
        <dbReference type="ARBA" id="ARBA00007840"/>
    </source>
</evidence>
<dbReference type="GO" id="GO:0030288">
    <property type="term" value="C:outer membrane-bounded periplasmic space"/>
    <property type="evidence" value="ECO:0007669"/>
    <property type="project" value="InterPro"/>
</dbReference>
<evidence type="ECO:0000256" key="6">
    <source>
        <dbReference type="RuleBase" id="RU361140"/>
    </source>
</evidence>
<name>A0A7W8D5W9_9GAMM</name>
<dbReference type="AlphaFoldDB" id="A0A7W8D5W9"/>
<dbReference type="GO" id="GO:0008800">
    <property type="term" value="F:beta-lactamase activity"/>
    <property type="evidence" value="ECO:0007669"/>
    <property type="project" value="UniProtKB-UniRule"/>
</dbReference>
<comment type="similarity">
    <text evidence="5">Belongs to the beta-lactamase family.</text>
</comment>
<dbReference type="PANTHER" id="PTHR22935">
    <property type="entry name" value="PENICILLIN-BINDING PROTEIN"/>
    <property type="match status" value="1"/>
</dbReference>
<keyword evidence="11" id="KW-1185">Reference proteome</keyword>
<comment type="caution">
    <text evidence="10">The sequence shown here is derived from an EMBL/GenBank/DDBJ whole genome shotgun (WGS) entry which is preliminary data.</text>
</comment>
<keyword evidence="7" id="KW-0732">Signal</keyword>
<gene>
    <name evidence="10" type="ORF">HNQ52_002022</name>
</gene>
<comment type="similarity">
    <text evidence="1 6">Belongs to the class-C beta-lactamase family.</text>
</comment>
<feature type="chain" id="PRO_5031045442" description="Beta-lactamase" evidence="7">
    <location>
        <begin position="23"/>
        <end position="544"/>
    </location>
</feature>
<feature type="signal peptide" evidence="7">
    <location>
        <begin position="1"/>
        <end position="22"/>
    </location>
</feature>
<dbReference type="InterPro" id="IPR021860">
    <property type="entry name" value="Peptidase_S12_Pab87-rel_C"/>
</dbReference>
<evidence type="ECO:0000256" key="7">
    <source>
        <dbReference type="SAM" id="SignalP"/>
    </source>
</evidence>
<keyword evidence="4 6" id="KW-0046">Antibiotic resistance</keyword>
<reference evidence="10 11" key="1">
    <citation type="submission" date="2020-08" db="EMBL/GenBank/DDBJ databases">
        <title>Genomic Encyclopedia of Type Strains, Phase IV (KMG-IV): sequencing the most valuable type-strain genomes for metagenomic binning, comparative biology and taxonomic classification.</title>
        <authorList>
            <person name="Goeker M."/>
        </authorList>
    </citation>
    <scope>NUCLEOTIDE SEQUENCE [LARGE SCALE GENOMIC DNA]</scope>
    <source>
        <strain evidence="10 11">DSM 24163</strain>
    </source>
</reference>
<keyword evidence="3 6" id="KW-0378">Hydrolase</keyword>
<evidence type="ECO:0000256" key="3">
    <source>
        <dbReference type="ARBA" id="ARBA00022801"/>
    </source>
</evidence>
<evidence type="ECO:0000259" key="8">
    <source>
        <dbReference type="Pfam" id="PF00144"/>
    </source>
</evidence>
<dbReference type="Proteomes" id="UP000521199">
    <property type="component" value="Unassembled WGS sequence"/>
</dbReference>
<evidence type="ECO:0000313" key="11">
    <source>
        <dbReference type="Proteomes" id="UP000521199"/>
    </source>
</evidence>
<evidence type="ECO:0000256" key="5">
    <source>
        <dbReference type="ARBA" id="ARBA00038473"/>
    </source>
</evidence>
<dbReference type="InterPro" id="IPR001466">
    <property type="entry name" value="Beta-lactam-related"/>
</dbReference>
<feature type="domain" description="Peptidase S12 Pab87-related C-terminal" evidence="9">
    <location>
        <begin position="360"/>
        <end position="438"/>
    </location>
</feature>
<dbReference type="Gene3D" id="3.40.710.10">
    <property type="entry name" value="DD-peptidase/beta-lactamase superfamily"/>
    <property type="match status" value="1"/>
</dbReference>
<dbReference type="Pfam" id="PF00144">
    <property type="entry name" value="Beta-lactamase"/>
    <property type="match status" value="1"/>
</dbReference>
<dbReference type="Pfam" id="PF11954">
    <property type="entry name" value="DUF3471"/>
    <property type="match status" value="1"/>
</dbReference>
<dbReference type="InterPro" id="IPR051478">
    <property type="entry name" value="Beta-lactamase-like_AB/R"/>
</dbReference>
<evidence type="ECO:0000256" key="4">
    <source>
        <dbReference type="ARBA" id="ARBA00023251"/>
    </source>
</evidence>
<dbReference type="GO" id="GO:0017001">
    <property type="term" value="P:antibiotic catabolic process"/>
    <property type="evidence" value="ECO:0007669"/>
    <property type="project" value="InterPro"/>
</dbReference>
<evidence type="ECO:0000259" key="9">
    <source>
        <dbReference type="Pfam" id="PF11954"/>
    </source>
</evidence>
<comment type="catalytic activity">
    <reaction evidence="6">
        <text>a beta-lactam + H2O = a substituted beta-amino acid</text>
        <dbReference type="Rhea" id="RHEA:20401"/>
        <dbReference type="ChEBI" id="CHEBI:15377"/>
        <dbReference type="ChEBI" id="CHEBI:35627"/>
        <dbReference type="ChEBI" id="CHEBI:140347"/>
        <dbReference type="EC" id="3.5.2.6"/>
    </reaction>
</comment>
<dbReference type="EMBL" id="JACHHP010000003">
    <property type="protein sequence ID" value="MBB5208480.1"/>
    <property type="molecule type" value="Genomic_DNA"/>
</dbReference>
<evidence type="ECO:0000256" key="2">
    <source>
        <dbReference type="ARBA" id="ARBA00012865"/>
    </source>
</evidence>
<dbReference type="GO" id="GO:0046677">
    <property type="term" value="P:response to antibiotic"/>
    <property type="evidence" value="ECO:0007669"/>
    <property type="project" value="UniProtKB-UniRule"/>
</dbReference>
<dbReference type="InterPro" id="IPR001586">
    <property type="entry name" value="Beta-lactam_class-C_AS"/>
</dbReference>
<dbReference type="EC" id="3.5.2.6" evidence="2 6"/>
<dbReference type="SUPFAM" id="SSF56601">
    <property type="entry name" value="beta-lactamase/transpeptidase-like"/>
    <property type="match status" value="1"/>
</dbReference>
<accession>A0A7W8D5W9</accession>
<evidence type="ECO:0000313" key="10">
    <source>
        <dbReference type="EMBL" id="MBB5208480.1"/>
    </source>
</evidence>
<dbReference type="RefSeq" id="WP_183961006.1">
    <property type="nucleotide sequence ID" value="NZ_JACHHP010000003.1"/>
</dbReference>
<sequence length="544" mass="57123">MRTSHRLAAPLFALALCQTAAAADTELAEHATAWANAQGNGAVVLAEKRDGAWQFALGGDPHIASTAPVAPEAVEFEIGSISKVFTGLLLAHAVHEGKLALGDTLAQRLPVEFDDGDVGAITLQQLATHTSCLPRLPSNLFVDADQADPYAHYDDTRLFAYLASATIDTPAPCASAYSNLGIGVLGVVLERAYGTSWAALVSEKIATPLGMPDTAQTLDSERTARLAQGWDGTSKAPHWTFASLAGAGALRSTAADMARFADALLAGADGPLRPVWASFVGPYADAPGGKSGLAIVHTRIGGEPALWHNGGTGGFRSDLRVFPDSDRALLLLASNAKADPDAWLASLAEDTLAPVAEGIAIPTESLDDYTGVYTLSPDARLTIVRVDDGLRARLTGQTFLPIVARSADEFVYTDVDARLGFERDAAGKVVAVTLHQNGRDTRIARTDATAPTFLFPGAEALAEYVGDYDFGAFQPGASIAVRAVGDVLTAQLTGQAPLPVHNTAPDRFEWDVVPAALVFERDAGGRIVAVVLEQNGARMRSPRK</sequence>